<dbReference type="PANTHER" id="PTHR33627">
    <property type="entry name" value="TRANSPOSASE"/>
    <property type="match status" value="1"/>
</dbReference>
<comment type="caution">
    <text evidence="2">The sequence shown here is derived from an EMBL/GenBank/DDBJ whole genome shotgun (WGS) entry which is preliminary data.</text>
</comment>
<gene>
    <name evidence="2" type="ORF">HNR46_004306</name>
</gene>
<dbReference type="EMBL" id="JACHFD010000078">
    <property type="protein sequence ID" value="MBB5354034.1"/>
    <property type="molecule type" value="Genomic_DNA"/>
</dbReference>
<evidence type="ECO:0000313" key="2">
    <source>
        <dbReference type="EMBL" id="MBB5354034.1"/>
    </source>
</evidence>
<feature type="domain" description="Transposase IS701-like DDE" evidence="1">
    <location>
        <begin position="21"/>
        <end position="127"/>
    </location>
</feature>
<dbReference type="Proteomes" id="UP000557717">
    <property type="component" value="Unassembled WGS sequence"/>
</dbReference>
<dbReference type="InterPro" id="IPR039365">
    <property type="entry name" value="IS701-like"/>
</dbReference>
<evidence type="ECO:0000259" key="1">
    <source>
        <dbReference type="Pfam" id="PF13546"/>
    </source>
</evidence>
<organism evidence="2 3">
    <name type="scientific">Haloferula luteola</name>
    <dbReference type="NCBI Taxonomy" id="595692"/>
    <lineage>
        <taxon>Bacteria</taxon>
        <taxon>Pseudomonadati</taxon>
        <taxon>Verrucomicrobiota</taxon>
        <taxon>Verrucomicrobiia</taxon>
        <taxon>Verrucomicrobiales</taxon>
        <taxon>Verrucomicrobiaceae</taxon>
        <taxon>Haloferula</taxon>
    </lineage>
</organism>
<proteinExistence type="predicted"/>
<sequence>MDFCETYEPHFIWQGMLSVGHARHYLSGLLGTQRRKNIETFEKDVAGSDFNGMEQFVSSSPWCYQALMDHVASDANELHGDAHKAGLSMDESSFLKKGHAAVGVRRQESGRAGKIENCQVGVFAGRADVHHGFSALSAGVLGGG</sequence>
<keyword evidence="3" id="KW-1185">Reference proteome</keyword>
<reference evidence="2 3" key="1">
    <citation type="submission" date="2020-08" db="EMBL/GenBank/DDBJ databases">
        <title>Genomic Encyclopedia of Type Strains, Phase IV (KMG-IV): sequencing the most valuable type-strain genomes for metagenomic binning, comparative biology and taxonomic classification.</title>
        <authorList>
            <person name="Goeker M."/>
        </authorList>
    </citation>
    <scope>NUCLEOTIDE SEQUENCE [LARGE SCALE GENOMIC DNA]</scope>
    <source>
        <strain evidence="2 3">YC6886</strain>
    </source>
</reference>
<name>A0A840VEV5_9BACT</name>
<dbReference type="PANTHER" id="PTHR33627:SF1">
    <property type="entry name" value="TRANSPOSASE"/>
    <property type="match status" value="1"/>
</dbReference>
<dbReference type="InterPro" id="IPR038721">
    <property type="entry name" value="IS701-like_DDE_dom"/>
</dbReference>
<dbReference type="Pfam" id="PF13546">
    <property type="entry name" value="DDE_5"/>
    <property type="match status" value="1"/>
</dbReference>
<dbReference type="RefSeq" id="WP_221285322.1">
    <property type="nucleotide sequence ID" value="NZ_JACHFD010000078.1"/>
</dbReference>
<accession>A0A840VEV5</accession>
<protein>
    <submittedName>
        <fullName evidence="2">SRSO17 transposase</fullName>
    </submittedName>
</protein>
<evidence type="ECO:0000313" key="3">
    <source>
        <dbReference type="Proteomes" id="UP000557717"/>
    </source>
</evidence>
<dbReference type="AlphaFoldDB" id="A0A840VEV5"/>